<dbReference type="Pfam" id="PF00875">
    <property type="entry name" value="DNA_photolyase"/>
    <property type="match status" value="1"/>
</dbReference>
<proteinExistence type="inferred from homology"/>
<name>A0AAN7YCR5_9EURO</name>
<evidence type="ECO:0000313" key="7">
    <source>
        <dbReference type="EMBL" id="KAK5088725.1"/>
    </source>
</evidence>
<feature type="binding site" evidence="4">
    <location>
        <begin position="390"/>
        <end position="397"/>
    </location>
    <ligand>
        <name>FAD</name>
        <dbReference type="ChEBI" id="CHEBI:57692"/>
    </ligand>
</feature>
<dbReference type="AlphaFoldDB" id="A0AAN7YCR5"/>
<dbReference type="GO" id="GO:0003904">
    <property type="term" value="F:deoxyribodipyrimidine photo-lyase activity"/>
    <property type="evidence" value="ECO:0007669"/>
    <property type="project" value="TreeGrafter"/>
</dbReference>
<feature type="region of interest" description="Disordered" evidence="5">
    <location>
        <begin position="213"/>
        <end position="270"/>
    </location>
</feature>
<evidence type="ECO:0000256" key="5">
    <source>
        <dbReference type="SAM" id="MobiDB-lite"/>
    </source>
</evidence>
<dbReference type="Gene3D" id="1.10.579.10">
    <property type="entry name" value="DNA Cyclobutane Dipyrimidine Photolyase, subunit A, domain 3"/>
    <property type="match status" value="1"/>
</dbReference>
<dbReference type="GO" id="GO:0071949">
    <property type="term" value="F:FAD binding"/>
    <property type="evidence" value="ECO:0007669"/>
    <property type="project" value="TreeGrafter"/>
</dbReference>
<organism evidence="7 8">
    <name type="scientific">Lithohypha guttulata</name>
    <dbReference type="NCBI Taxonomy" id="1690604"/>
    <lineage>
        <taxon>Eukaryota</taxon>
        <taxon>Fungi</taxon>
        <taxon>Dikarya</taxon>
        <taxon>Ascomycota</taxon>
        <taxon>Pezizomycotina</taxon>
        <taxon>Eurotiomycetes</taxon>
        <taxon>Chaetothyriomycetidae</taxon>
        <taxon>Chaetothyriales</taxon>
        <taxon>Trichomeriaceae</taxon>
        <taxon>Lithohypha</taxon>
    </lineage>
</organism>
<dbReference type="InterPro" id="IPR036155">
    <property type="entry name" value="Crypto/Photolyase_N_sf"/>
</dbReference>
<feature type="binding site" evidence="4">
    <location>
        <begin position="345"/>
        <end position="349"/>
    </location>
    <ligand>
        <name>FAD</name>
        <dbReference type="ChEBI" id="CHEBI:57692"/>
    </ligand>
</feature>
<keyword evidence="2 4" id="KW-0285">Flavoprotein</keyword>
<dbReference type="Proteomes" id="UP001309876">
    <property type="component" value="Unassembled WGS sequence"/>
</dbReference>
<dbReference type="SUPFAM" id="SSF52425">
    <property type="entry name" value="Cryptochrome/photolyase, N-terminal domain"/>
    <property type="match status" value="1"/>
</dbReference>
<dbReference type="PANTHER" id="PTHR11455">
    <property type="entry name" value="CRYPTOCHROME"/>
    <property type="match status" value="1"/>
</dbReference>
<keyword evidence="8" id="KW-1185">Reference proteome</keyword>
<feature type="region of interest" description="Disordered" evidence="5">
    <location>
        <begin position="1"/>
        <end position="44"/>
    </location>
</feature>
<dbReference type="GO" id="GO:0005634">
    <property type="term" value="C:nucleus"/>
    <property type="evidence" value="ECO:0007669"/>
    <property type="project" value="TreeGrafter"/>
</dbReference>
<comment type="similarity">
    <text evidence="1">Belongs to the DNA photolyase class-1 family.</text>
</comment>
<dbReference type="Gene3D" id="3.40.50.620">
    <property type="entry name" value="HUPs"/>
    <property type="match status" value="1"/>
</dbReference>
<feature type="compositionally biased region" description="Basic and acidic residues" evidence="5">
    <location>
        <begin position="218"/>
        <end position="227"/>
    </location>
</feature>
<evidence type="ECO:0000256" key="3">
    <source>
        <dbReference type="ARBA" id="ARBA00022827"/>
    </source>
</evidence>
<feature type="binding site" evidence="4">
    <location>
        <position position="387"/>
    </location>
    <ligand>
        <name>FAD</name>
        <dbReference type="ChEBI" id="CHEBI:57692"/>
    </ligand>
</feature>
<dbReference type="InterPro" id="IPR014729">
    <property type="entry name" value="Rossmann-like_a/b/a_fold"/>
</dbReference>
<evidence type="ECO:0000259" key="6">
    <source>
        <dbReference type="PROSITE" id="PS51645"/>
    </source>
</evidence>
<evidence type="ECO:0000256" key="1">
    <source>
        <dbReference type="ARBA" id="ARBA00005862"/>
    </source>
</evidence>
<gene>
    <name evidence="7" type="ORF">LTR05_002946</name>
</gene>
<dbReference type="InterPro" id="IPR005101">
    <property type="entry name" value="Cryptochr/Photolyase_FAD-bd"/>
</dbReference>
<sequence length="721" mass="82127">MPPKFKQNTSKAQPEATPLKSPTRSKVGPPVKYSIQSNAPSNSSNGPRVLYWFRTDLRIHDSPAIHHALSLEPSAFIPIWTWDPHYVYRARVGPNRWKFLLESQQVLSDRLKELNPKQKLHVVREGPTTVIPKLIRKWKIDVLVFEKDTDAYAKDRDKEVFEKVGALSKELGREVKVVTTVMGRTLFDPDELVKKNGGKPTMTMAQTVKAAEQIDPGDGGKKGEPRRCLPTPTWLPDPLDPTEMDLSSAAEFQHEVPDRKPDVNEGQRGLDKEEQHYENVAGPNNDFAVVTLEEMAIDPKMAMTPHKGGELEALRLLKSYIDNEEYVGTFEKPKSSPADFEPQSTTLLSPHHHFGTLSIRKFWWDVQEVFEKRKKAGKTNAPEPTNFPGQLLFRDMYFGAQAALGWAFAQTQGNPIARFIPWHLQSNYSDSPVGEHLLDGTYNVDDEKAEEYFRRWKEGRTGFPWIDALMRQLKYEGWMHHLGRHSVASFLTRGGCYVSWERGAEVFEEWLIDHETACNVGNWMWLSCTAFFSQFTRVYSPIAFGKKWDPEGHFVRKYVPELKNFDSKYIYEPNKAPIADQKRWGCQITGDGIDTGTEEMAKYPKPMFDFSEMRSFCLDKMKEAYGAHLYGDDPKVLSGEWKKIFEYPEGGVKKDEAAGTMSKPKKRTRSVEEHTDAYGTDADVGYLTDEEPPHKAKRGNNTKGSKGGQLKLDGIVTRGKK</sequence>
<feature type="compositionally biased region" description="Polar residues" evidence="5">
    <location>
        <begin position="1"/>
        <end position="12"/>
    </location>
</feature>
<dbReference type="Gene3D" id="1.25.40.80">
    <property type="match status" value="1"/>
</dbReference>
<feature type="region of interest" description="Disordered" evidence="5">
    <location>
        <begin position="655"/>
        <end position="721"/>
    </location>
</feature>
<dbReference type="GO" id="GO:0043153">
    <property type="term" value="P:entrainment of circadian clock by photoperiod"/>
    <property type="evidence" value="ECO:0007669"/>
    <property type="project" value="TreeGrafter"/>
</dbReference>
<accession>A0AAN7YCR5</accession>
<comment type="cofactor">
    <cofactor evidence="4">
        <name>FAD</name>
        <dbReference type="ChEBI" id="CHEBI:57692"/>
    </cofactor>
    <text evidence="4">Binds 1 FAD per subunit.</text>
</comment>
<dbReference type="SUPFAM" id="SSF48173">
    <property type="entry name" value="Cryptochrome/photolyase FAD-binding domain"/>
    <property type="match status" value="1"/>
</dbReference>
<dbReference type="InterPro" id="IPR002081">
    <property type="entry name" value="Cryptochrome/DNA_photolyase_1"/>
</dbReference>
<dbReference type="InterPro" id="IPR006050">
    <property type="entry name" value="DNA_photolyase_N"/>
</dbReference>
<comment type="caution">
    <text evidence="7">The sequence shown here is derived from an EMBL/GenBank/DDBJ whole genome shotgun (WGS) entry which is preliminary data.</text>
</comment>
<dbReference type="InterPro" id="IPR036134">
    <property type="entry name" value="Crypto/Photolyase_FAD-like_sf"/>
</dbReference>
<feature type="domain" description="Photolyase/cryptochrome alpha/beta" evidence="6">
    <location>
        <begin position="47"/>
        <end position="183"/>
    </location>
</feature>
<dbReference type="GO" id="GO:0032922">
    <property type="term" value="P:circadian regulation of gene expression"/>
    <property type="evidence" value="ECO:0007669"/>
    <property type="project" value="TreeGrafter"/>
</dbReference>
<protein>
    <recommendedName>
        <fullName evidence="6">Photolyase/cryptochrome alpha/beta domain-containing protein</fullName>
    </recommendedName>
</protein>
<evidence type="ECO:0000313" key="8">
    <source>
        <dbReference type="Proteomes" id="UP001309876"/>
    </source>
</evidence>
<feature type="compositionally biased region" description="Polar residues" evidence="5">
    <location>
        <begin position="34"/>
        <end position="44"/>
    </location>
</feature>
<dbReference type="PROSITE" id="PS51645">
    <property type="entry name" value="PHR_CRY_ALPHA_BETA"/>
    <property type="match status" value="1"/>
</dbReference>
<dbReference type="PANTHER" id="PTHR11455:SF9">
    <property type="entry name" value="CRYPTOCHROME CIRCADIAN CLOCK 5 ISOFORM X1"/>
    <property type="match status" value="1"/>
</dbReference>
<evidence type="ECO:0000256" key="4">
    <source>
        <dbReference type="PIRSR" id="PIRSR602081-1"/>
    </source>
</evidence>
<keyword evidence="3 4" id="KW-0274">FAD</keyword>
<dbReference type="Pfam" id="PF03441">
    <property type="entry name" value="FAD_binding_7"/>
    <property type="match status" value="1"/>
</dbReference>
<dbReference type="EMBL" id="JAVRRJ010000002">
    <property type="protein sequence ID" value="KAK5088725.1"/>
    <property type="molecule type" value="Genomic_DNA"/>
</dbReference>
<dbReference type="GO" id="GO:0003677">
    <property type="term" value="F:DNA binding"/>
    <property type="evidence" value="ECO:0007669"/>
    <property type="project" value="TreeGrafter"/>
</dbReference>
<feature type="compositionally biased region" description="Basic and acidic residues" evidence="5">
    <location>
        <begin position="252"/>
        <end position="270"/>
    </location>
</feature>
<evidence type="ECO:0000256" key="2">
    <source>
        <dbReference type="ARBA" id="ARBA00022630"/>
    </source>
</evidence>
<reference evidence="7 8" key="1">
    <citation type="submission" date="2023-08" db="EMBL/GenBank/DDBJ databases">
        <title>Black Yeasts Isolated from many extreme environments.</title>
        <authorList>
            <person name="Coleine C."/>
            <person name="Stajich J.E."/>
            <person name="Selbmann L."/>
        </authorList>
    </citation>
    <scope>NUCLEOTIDE SEQUENCE [LARGE SCALE GENOMIC DNA]</scope>
    <source>
        <strain evidence="7 8">CCFEE 5910</strain>
    </source>
</reference>
<dbReference type="GO" id="GO:0005737">
    <property type="term" value="C:cytoplasm"/>
    <property type="evidence" value="ECO:0007669"/>
    <property type="project" value="TreeGrafter"/>
</dbReference>